<dbReference type="RefSeq" id="XP_034254640.1">
    <property type="nucleotide sequence ID" value="XM_034398749.1"/>
</dbReference>
<feature type="region of interest" description="Disordered" evidence="1">
    <location>
        <begin position="1637"/>
        <end position="1764"/>
    </location>
</feature>
<feature type="compositionally biased region" description="Basic and acidic residues" evidence="1">
    <location>
        <begin position="2035"/>
        <end position="2048"/>
    </location>
</feature>
<feature type="compositionally biased region" description="Basic and acidic residues" evidence="1">
    <location>
        <begin position="542"/>
        <end position="556"/>
    </location>
</feature>
<name>A0A6P9AB01_THRPL</name>
<sequence length="2086" mass="228699">MALLWAAALAALMATTAAHAAATTPAPPAPTPLLAVSVNPKKMAALVGERFIGLTMDPMELSEHRKLGPGVVRTQAMAKGLAPAVLRLAGPSSDTLSFTTGSAKSGNGTVTEADLLAVAEWTRAVGWDLVVALNALARDDDDNWDATEARRLLAVADHHGLPVGLQLGYEAGALDLAGVSGWRLGADLSAAHSLLAEFPRYQDALLLGPDVAAALAASRFARDAAHFLQDETRASSPDAIVWQPWADSSEGRDPVSDLDLVREDVNRLLGRAAARRPLWIAESGESTTSRTFSGALEWAQRVQVAARVGADVILRQWQTLGDDHQPTPDYWVSLLYRRLCGRAVLDSKVAGDKSAATVTAQCTAAAAPTDALNARLHGSFTKLSYERGDVTLMAVNPTAKDAKVAIKFSPAAGIRQAIVHEYVLTAPGHDLGSRSALLNDHLLAMDNGGVLPGLTPRVRRADRDVTLEVPAHSVAFFVFPGAQARVCVTAPPSAVEAEATAVPLQLRPTTEDVHVQFHVEGLGAASKSKAKDKLATENAKVVSKDDALKNSHRSEMHSSNGRPLAWATVTDLEQVAEPADATESTPRSKRASPPPHHPARGPATPEDFMERLEKAQAAQAARRKHMLSHAPQHAPQHAMQAQDEVPDDHPSTIPAAHMYRPDDKEDAPPKAAHRLPHKPFKLPSLPKRAPLVPAPPRHGLPKRPAAPAPRFKPLPRTGAVVASLVDPTRGVSAEDASVEVEDDKQDSFPTGEVLAELGESDEDAESSDTSRDDGLDYIEDDEDEEHGPAEAAAPQATRQEVPEPTDQYYFAPGEFVSSPRQQGAAPVATNRAPSDGELGEMDMIVPAMEVAQPSTPSPFEPHLEEFVVMPVPQRENRARVEEDMTRLYQSEADAAQDQQPPADEDQQELNTDVLIELGKKYLREKKMALKQDRGAEEAVAPPAPSAPSGPGEEEEVDPQQKLRRKRQAVTRLSLPSGATGKPRETRLRPPRPPAPPSRTGSGEDARRTRDLLKELEQRASERRERAEKMREQSPSGVRPREQPDRERLSRAREQLEQQRQQRGQQREQPDRERLSRAREQMEQQRQQREQAERDRIAKAREQLQERFPPRRERVKRSDAACEYLDSFGRHDGHDALAHAGHAWHKVVPAALPHYHRTLQRFDGTPAARYKYGHTPQHAHKNVHKNVHREVLKKTNVVRYLPAEEEDAEEQEKEVRRVDESSEEEQRPAGNQLRRRQHQTYRPHDNLGTLWAGSPLSPLQQQWVSTRPVVRKAPQVEETSYEVATPEVAETPADDESATEYAPGELKTTEIFKTERTYETPATESWGVPDAEEDAGYSSGSAGDDAEEASSASYASLEQTTPHHHHGLHHHHHGVATHITKDVYRKASAGQHQEQSEEQSGEQEQPQQDAPQWQTRVEDRQDASAHQPMVPPEAEGDIGPLPEFPFREPHGPKSHVVGFTADDYSPGGWYTFSSGGATTQSRQQSSAAASYSSTPSRKQVTQAKQAPVDRHPIPAAWTRPAAPAAPARSPDAYEPEYAAPVPARPAPQPQPAPAIRTAYSATRVASRPSVQQDSEVEVAAPPSSWQQTIPATHTAYTTIREPSRPSLQQDADIEVVPPRGSWSTASQTHRVEVAPWREAAAVPAETPTVVPARPVERLSAPEYLPRPSRLQASYQPSPRQYQPQLSVAVEEAPEYLPAPQQAPKPSYQPSPRPQYQPQLSVAVEEAPEYLPAPQQAPRPSYAAAAAPRRQSAPQQKPQREVPQALAYLAKFFQPVEPVQPVQQTRPVKKQPARARDPWAQPAAADNLWSQPDQAAPGWGQPAAGPAPWNRPASAADPWVQTDDAWSEPAPGGSLWNQPAQASNSWSQAAQAAPAEQQWGLPAVQQPAPLRRLNVQEASLTSPGDQLLDYNKDILRYSPTWCARPPRPRCSSRRWRRPAWRSGRRRGEGSSPRDSRQPARAAAAPIRAEWELPSHRVRRALPATPAASEHDDGLPRRRLARSLFYGGNKVQHPDDINDLDWSAETERMRKKKQARQRQRDQGQDDRSGIQVLREDGVMSGIMSSLLGKVVGVIGYLGNRLTRLTGGQP</sequence>
<evidence type="ECO:0000256" key="2">
    <source>
        <dbReference type="SAM" id="SignalP"/>
    </source>
</evidence>
<feature type="compositionally biased region" description="Low complexity" evidence="1">
    <location>
        <begin position="1401"/>
        <end position="1413"/>
    </location>
</feature>
<keyword evidence="3" id="KW-1185">Reference proteome</keyword>
<feature type="region of interest" description="Disordered" evidence="1">
    <location>
        <begin position="2025"/>
        <end position="2048"/>
    </location>
</feature>
<dbReference type="PANTHER" id="PTHR46145">
    <property type="entry name" value="HEPARANASE"/>
    <property type="match status" value="1"/>
</dbReference>
<feature type="signal peptide" evidence="2">
    <location>
        <begin position="1"/>
        <end position="20"/>
    </location>
</feature>
<proteinExistence type="predicted"/>
<feature type="compositionally biased region" description="Low complexity" evidence="1">
    <location>
        <begin position="1730"/>
        <end position="1755"/>
    </location>
</feature>
<feature type="compositionally biased region" description="Low complexity" evidence="1">
    <location>
        <begin position="1809"/>
        <end position="1826"/>
    </location>
</feature>
<feature type="compositionally biased region" description="Low complexity" evidence="1">
    <location>
        <begin position="1956"/>
        <end position="1965"/>
    </location>
</feature>
<evidence type="ECO:0000313" key="3">
    <source>
        <dbReference type="Proteomes" id="UP000515158"/>
    </source>
</evidence>
<feature type="region of interest" description="Disordered" evidence="1">
    <location>
        <begin position="1384"/>
        <end position="1589"/>
    </location>
</feature>
<feature type="compositionally biased region" description="Basic and acidic residues" evidence="1">
    <location>
        <begin position="1001"/>
        <end position="1031"/>
    </location>
</feature>
<dbReference type="GO" id="GO:0031012">
    <property type="term" value="C:extracellular matrix"/>
    <property type="evidence" value="ECO:0007669"/>
    <property type="project" value="TreeGrafter"/>
</dbReference>
<feature type="compositionally biased region" description="Basic residues" evidence="1">
    <location>
        <begin position="671"/>
        <end position="680"/>
    </location>
</feature>
<protein>
    <submittedName>
        <fullName evidence="4">LOW QUALITY PROTEIN: titin-like</fullName>
    </submittedName>
</protein>
<feature type="region of interest" description="Disordered" evidence="1">
    <location>
        <begin position="1922"/>
        <end position="1969"/>
    </location>
</feature>
<dbReference type="GeneID" id="117653227"/>
<feature type="compositionally biased region" description="Basic and acidic residues" evidence="1">
    <location>
        <begin position="1943"/>
        <end position="1955"/>
    </location>
</feature>
<feature type="compositionally biased region" description="Low complexity" evidence="1">
    <location>
        <begin position="1670"/>
        <end position="1685"/>
    </location>
</feature>
<feature type="region of interest" description="Disordered" evidence="1">
    <location>
        <begin position="524"/>
        <end position="564"/>
    </location>
</feature>
<feature type="region of interest" description="Disordered" evidence="1">
    <location>
        <begin position="576"/>
        <end position="803"/>
    </location>
</feature>
<dbReference type="InterPro" id="IPR017853">
    <property type="entry name" value="GH"/>
</dbReference>
<feature type="compositionally biased region" description="Basic and acidic residues" evidence="1">
    <location>
        <begin position="1212"/>
        <end position="1226"/>
    </location>
</feature>
<feature type="region of interest" description="Disordered" evidence="1">
    <location>
        <begin position="816"/>
        <end position="838"/>
    </location>
</feature>
<feature type="compositionally biased region" description="Basic and acidic residues" evidence="1">
    <location>
        <begin position="1306"/>
        <end position="1317"/>
    </location>
</feature>
<dbReference type="PANTHER" id="PTHR46145:SF4">
    <property type="entry name" value="HEPARANASE"/>
    <property type="match status" value="1"/>
</dbReference>
<feature type="compositionally biased region" description="Low complexity" evidence="1">
    <location>
        <begin position="1337"/>
        <end position="1353"/>
    </location>
</feature>
<dbReference type="SUPFAM" id="SSF51445">
    <property type="entry name" value="(Trans)glycosidases"/>
    <property type="match status" value="1"/>
</dbReference>
<feature type="compositionally biased region" description="Low complexity" evidence="1">
    <location>
        <begin position="1855"/>
        <end position="1868"/>
    </location>
</feature>
<evidence type="ECO:0000256" key="1">
    <source>
        <dbReference type="SAM" id="MobiDB-lite"/>
    </source>
</evidence>
<feature type="compositionally biased region" description="Acidic residues" evidence="1">
    <location>
        <begin position="775"/>
        <end position="785"/>
    </location>
</feature>
<feature type="compositionally biased region" description="Pro residues" evidence="1">
    <location>
        <begin position="692"/>
        <end position="712"/>
    </location>
</feature>
<feature type="compositionally biased region" description="Basic and acidic residues" evidence="1">
    <location>
        <begin position="1064"/>
        <end position="1114"/>
    </location>
</feature>
<feature type="region of interest" description="Disordered" evidence="1">
    <location>
        <begin position="1777"/>
        <end position="1868"/>
    </location>
</feature>
<feature type="compositionally biased region" description="Low complexity" evidence="1">
    <location>
        <begin position="891"/>
        <end position="901"/>
    </location>
</feature>
<feature type="compositionally biased region" description="Acidic residues" evidence="1">
    <location>
        <begin position="1202"/>
        <end position="1211"/>
    </location>
</feature>
<feature type="compositionally biased region" description="Basic residues" evidence="1">
    <location>
        <begin position="1924"/>
        <end position="1942"/>
    </location>
</feature>
<dbReference type="Proteomes" id="UP000515158">
    <property type="component" value="Unplaced"/>
</dbReference>
<feature type="compositionally biased region" description="Low complexity" evidence="1">
    <location>
        <begin position="1472"/>
        <end position="1496"/>
    </location>
</feature>
<feature type="compositionally biased region" description="Basic and acidic residues" evidence="1">
    <location>
        <begin position="1038"/>
        <end position="1056"/>
    </location>
</feature>
<feature type="compositionally biased region" description="Basic and acidic residues" evidence="1">
    <location>
        <begin position="659"/>
        <end position="668"/>
    </location>
</feature>
<feature type="compositionally biased region" description="Basic and acidic residues" evidence="1">
    <location>
        <begin position="874"/>
        <end position="885"/>
    </location>
</feature>
<accession>A0A6P9AB01</accession>
<feature type="compositionally biased region" description="Pro residues" evidence="1">
    <location>
        <begin position="1541"/>
        <end position="1551"/>
    </location>
</feature>
<gene>
    <name evidence="4" type="primary">LOC117653227</name>
</gene>
<feature type="region of interest" description="Disordered" evidence="1">
    <location>
        <begin position="1288"/>
        <end position="1353"/>
    </location>
</feature>
<dbReference type="KEGG" id="tpal:117653227"/>
<reference evidence="4" key="1">
    <citation type="submission" date="2025-08" db="UniProtKB">
        <authorList>
            <consortium name="RefSeq"/>
        </authorList>
    </citation>
    <scope>IDENTIFICATION</scope>
    <source>
        <tissue evidence="4">Total insect</tissue>
    </source>
</reference>
<feature type="compositionally biased region" description="Low complexity" evidence="1">
    <location>
        <begin position="1512"/>
        <end position="1540"/>
    </location>
</feature>
<dbReference type="OrthoDB" id="726732at2759"/>
<feature type="region of interest" description="Disordered" evidence="1">
    <location>
        <begin position="874"/>
        <end position="911"/>
    </location>
</feature>
<feature type="compositionally biased region" description="Low complexity" evidence="1">
    <location>
        <begin position="1637"/>
        <end position="1652"/>
    </location>
</feature>
<feature type="compositionally biased region" description="Low complexity" evidence="1">
    <location>
        <begin position="629"/>
        <end position="642"/>
    </location>
</feature>
<feature type="compositionally biased region" description="Pro residues" evidence="1">
    <location>
        <begin position="1699"/>
        <end position="1713"/>
    </location>
</feature>
<dbReference type="InParanoid" id="A0A6P9AB01"/>
<dbReference type="GO" id="GO:0005615">
    <property type="term" value="C:extracellular space"/>
    <property type="evidence" value="ECO:0007669"/>
    <property type="project" value="TreeGrafter"/>
</dbReference>
<organism evidence="4">
    <name type="scientific">Thrips palmi</name>
    <name type="common">Melon thrips</name>
    <dbReference type="NCBI Taxonomy" id="161013"/>
    <lineage>
        <taxon>Eukaryota</taxon>
        <taxon>Metazoa</taxon>
        <taxon>Ecdysozoa</taxon>
        <taxon>Arthropoda</taxon>
        <taxon>Hexapoda</taxon>
        <taxon>Insecta</taxon>
        <taxon>Pterygota</taxon>
        <taxon>Neoptera</taxon>
        <taxon>Paraneoptera</taxon>
        <taxon>Thysanoptera</taxon>
        <taxon>Terebrantia</taxon>
        <taxon>Thripoidea</taxon>
        <taxon>Thripidae</taxon>
        <taxon>Thrips</taxon>
    </lineage>
</organism>
<feature type="region of interest" description="Disordered" evidence="1">
    <location>
        <begin position="928"/>
        <end position="1114"/>
    </location>
</feature>
<feature type="region of interest" description="Disordered" evidence="1">
    <location>
        <begin position="1201"/>
        <end position="1238"/>
    </location>
</feature>
<evidence type="ECO:0000313" key="4">
    <source>
        <dbReference type="RefSeq" id="XP_034254640.1"/>
    </source>
</evidence>
<dbReference type="Gene3D" id="3.20.20.80">
    <property type="entry name" value="Glycosidases"/>
    <property type="match status" value="1"/>
</dbReference>
<keyword evidence="2" id="KW-0732">Signal</keyword>
<feature type="chain" id="PRO_5028115357" evidence="2">
    <location>
        <begin position="21"/>
        <end position="2086"/>
    </location>
</feature>